<proteinExistence type="predicted"/>
<gene>
    <name evidence="1" type="ORF">CI109_104825</name>
</gene>
<organism evidence="1 2">
    <name type="scientific">Kwoniella shandongensis</name>
    <dbReference type="NCBI Taxonomy" id="1734106"/>
    <lineage>
        <taxon>Eukaryota</taxon>
        <taxon>Fungi</taxon>
        <taxon>Dikarya</taxon>
        <taxon>Basidiomycota</taxon>
        <taxon>Agaricomycotina</taxon>
        <taxon>Tremellomycetes</taxon>
        <taxon>Tremellales</taxon>
        <taxon>Cryptococcaceae</taxon>
        <taxon>Kwoniella</taxon>
    </lineage>
</organism>
<name>A0AAJ8LP85_9TREE</name>
<dbReference type="Proteomes" id="UP000322225">
    <property type="component" value="Chromosome 8"/>
</dbReference>
<keyword evidence="2" id="KW-1185">Reference proteome</keyword>
<evidence type="ECO:0000313" key="1">
    <source>
        <dbReference type="EMBL" id="WWD20349.1"/>
    </source>
</evidence>
<sequence length="646" mass="69546">MLNPKISVHDVNCLSTTRLSIMRPARTLTHLLRRAPTPLSRSLLATRLPTPPALTILPRSSSSILSLRYASQLTSRPVSPPPGYHHDPGSDYSNSAIYAVSYLSRIVRYVLYSLLAVGGISLATFEGLHLYVEKVCLAAPSREDTDEWCWNSETQGWTGGPNGGTDPRLGQKARHALRGAWICQEWGAGGSGSIGKGTTSAFHPDFVAARGMIGSSQGGDAGGGGGRRVVDRGYELADEYIDLAIREARKKGLVFPPTLSALRTCGPPGPADSSTSVPQGDPAVIDLLLLKAGVLERINTPDSIIHAKDLYEQVLSSVYHAQGEHDGTTAGGKARVMRLAGKVGDLSARSSAGDEALKWWRWGLERAGVRAEVDSGVSKVIKEVKEESKGWFGRSKPTPVQTPIVSSIPETQTPPQTLSPPVLRATISLLVSTSAHLATQSSLSTAASLQSLALSYIPSTQLTTPTPLTGPAVLHKTWLQQRASLLQLHHASVLHALNSKSNQTPLKLVTQSQSDSEKLIAALQNLPREYTTPQSNPLAAPAKLLRRDALLTGAESAYTRGVFIERSLPKTVAVGQGDTDHQLQQLELAAECFERAMTLSGMESGMEKRETEDVGRGDEWARYYRSFVRVRSKLGSLMGVEDEKVV</sequence>
<accession>A0AAJ8LP85</accession>
<evidence type="ECO:0000313" key="2">
    <source>
        <dbReference type="Proteomes" id="UP000322225"/>
    </source>
</evidence>
<dbReference type="EMBL" id="CP144058">
    <property type="protein sequence ID" value="WWD20349.1"/>
    <property type="molecule type" value="Genomic_DNA"/>
</dbReference>
<reference evidence="1" key="1">
    <citation type="submission" date="2017-08" db="EMBL/GenBank/DDBJ databases">
        <authorList>
            <person name="Cuomo C."/>
            <person name="Billmyre B."/>
            <person name="Heitman J."/>
        </authorList>
    </citation>
    <scope>NUCLEOTIDE SEQUENCE</scope>
    <source>
        <strain evidence="1">CBS 12478</strain>
    </source>
</reference>
<dbReference type="GeneID" id="43591484"/>
<protein>
    <submittedName>
        <fullName evidence="1">Uncharacterized protein</fullName>
    </submittedName>
</protein>
<dbReference type="AlphaFoldDB" id="A0AAJ8LP85"/>
<reference evidence="1" key="2">
    <citation type="submission" date="2024-01" db="EMBL/GenBank/DDBJ databases">
        <title>Comparative genomics of Cryptococcus and Kwoniella reveals pathogenesis evolution and contrasting modes of karyotype evolution via chromosome fusion or intercentromeric recombination.</title>
        <authorList>
            <person name="Coelho M.A."/>
            <person name="David-Palma M."/>
            <person name="Shea T."/>
            <person name="Bowers K."/>
            <person name="McGinley-Smith S."/>
            <person name="Mohammad A.W."/>
            <person name="Gnirke A."/>
            <person name="Yurkov A.M."/>
            <person name="Nowrousian M."/>
            <person name="Sun S."/>
            <person name="Cuomo C.A."/>
            <person name="Heitman J."/>
        </authorList>
    </citation>
    <scope>NUCLEOTIDE SEQUENCE</scope>
    <source>
        <strain evidence="1">CBS 12478</strain>
    </source>
</reference>
<dbReference type="RefSeq" id="XP_031858430.2">
    <property type="nucleotide sequence ID" value="XM_032007316.2"/>
</dbReference>
<dbReference type="KEGG" id="ksn:43591484"/>